<accession>A0ABP0M7W6</accession>
<gene>
    <name evidence="1" type="ORF">CCMP2556_LOCUS24587</name>
</gene>
<dbReference type="NCBIfam" id="TIGR00756">
    <property type="entry name" value="PPR"/>
    <property type="match status" value="3"/>
</dbReference>
<dbReference type="PANTHER" id="PTHR47941">
    <property type="entry name" value="PENTATRICOPEPTIDE REPEAT-CONTAINING PROTEIN 3, MITOCHONDRIAL"/>
    <property type="match status" value="1"/>
</dbReference>
<proteinExistence type="predicted"/>
<dbReference type="Pfam" id="PF13041">
    <property type="entry name" value="PPR_2"/>
    <property type="match status" value="1"/>
</dbReference>
<dbReference type="InterPro" id="IPR033443">
    <property type="entry name" value="PROP1-like_PPR_dom"/>
</dbReference>
<dbReference type="Gene3D" id="1.25.40.10">
    <property type="entry name" value="Tetratricopeptide repeat domain"/>
    <property type="match status" value="3"/>
</dbReference>
<dbReference type="InterPro" id="IPR011990">
    <property type="entry name" value="TPR-like_helical_dom_sf"/>
</dbReference>
<sequence>MWAVVRQAKAHFPPLTLLHETACRTCCEPVFESQRRSLVSSWRPIAEALHSARLVSTASFLPPPKSRWSPSNELPAKLGFVQSQRRTSRKKNLKAVHQSQKATSNQTSSPPRAARQALRPVKAGSPPVKKVRRNQKKHRHSTDLEDLGDAPNSLPHFDRQVKRLQQRPIAALPRTPQFFVRFGPPMTAEDLTHDAPSVFVESRKLLDDVLERREKLQSAPDFVAPDTPFWRVPAKLRKKKTPKWQAKAEGEEETSKAENPSEAAEQLKGIVNLGRPPGGRRAEPLSPAKASIKLLDEGESMPHDSEETVQSEAEQDSASSFSHASRPLRPEQSLIASLRQKAADFARTGANPDLVESMAEALRHHPGTERAARIREMRSCVMDFETLIQEGKASVSNCNELIRAQALQGRMEEAVQTHDSMKLHGYEPDSETFVSLLLGAAQHGDAELARRFFLKMREQLVSATPKVYAALIHAHVRAGDTASGYSLLRKMEDERVQPDVVVHTILINGLVHEGRLETAWEEFHSIRTWKLIQPDEVLFTVMIKACAMASEAERALNLLDDLRISGLYPTDITYGELIRAMSSSQDHAKKAFDFYRQMQAEDLPISSFVFEHLLRACAQLGDPKRAKTTIHEMREYGLVLSPVMYCHLVSLFASAMRRPHTSENEKLQNLRYAWNVVAEARRACESRINWTSMLNEVLRVYVAGGFAEFAVEMLPQYAEFGVNPDADTWAHLLRMFGDDLKDVGRFFLLWDTVPQDIKLSDDLYHLALEMALQSRSSQQTCAVLEQMYSVSVFPTPQLAERLAKAGRHVIQIHQQIGKFISLNRDLKIAAAKRETALLQTHMDEREAYLAADGLTVRSPTPEQEYRDRYFDQLHKQGVFKRPWLPFGEYLASKQKGGEAYAKRHDKPRPNLLSANGPS</sequence>
<evidence type="ECO:0000313" key="1">
    <source>
        <dbReference type="EMBL" id="CAK9047579.1"/>
    </source>
</evidence>
<evidence type="ECO:0000313" key="2">
    <source>
        <dbReference type="Proteomes" id="UP001642484"/>
    </source>
</evidence>
<dbReference type="Proteomes" id="UP001642484">
    <property type="component" value="Unassembled WGS sequence"/>
</dbReference>
<reference evidence="1 2" key="1">
    <citation type="submission" date="2024-02" db="EMBL/GenBank/DDBJ databases">
        <authorList>
            <person name="Chen Y."/>
            <person name="Shah S."/>
            <person name="Dougan E. K."/>
            <person name="Thang M."/>
            <person name="Chan C."/>
        </authorList>
    </citation>
    <scope>NUCLEOTIDE SEQUENCE [LARGE SCALE GENOMIC DNA]</scope>
</reference>
<name>A0ABP0M7W6_9DINO</name>
<dbReference type="Pfam" id="PF17177">
    <property type="entry name" value="PPR_long"/>
    <property type="match status" value="1"/>
</dbReference>
<keyword evidence="2" id="KW-1185">Reference proteome</keyword>
<dbReference type="EMBL" id="CAXAMN010016224">
    <property type="protein sequence ID" value="CAK9047579.1"/>
    <property type="molecule type" value="Genomic_DNA"/>
</dbReference>
<comment type="caution">
    <text evidence="1">The sequence shown here is derived from an EMBL/GenBank/DDBJ whole genome shotgun (WGS) entry which is preliminary data.</text>
</comment>
<dbReference type="InterPro" id="IPR002885">
    <property type="entry name" value="PPR_rpt"/>
</dbReference>
<dbReference type="Pfam" id="PF01535">
    <property type="entry name" value="PPR"/>
    <property type="match status" value="2"/>
</dbReference>
<protein>
    <submittedName>
        <fullName evidence="1">Uncharacterized protein</fullName>
    </submittedName>
</protein>
<organism evidence="1 2">
    <name type="scientific">Durusdinium trenchii</name>
    <dbReference type="NCBI Taxonomy" id="1381693"/>
    <lineage>
        <taxon>Eukaryota</taxon>
        <taxon>Sar</taxon>
        <taxon>Alveolata</taxon>
        <taxon>Dinophyceae</taxon>
        <taxon>Suessiales</taxon>
        <taxon>Symbiodiniaceae</taxon>
        <taxon>Durusdinium</taxon>
    </lineage>
</organism>
<dbReference type="PROSITE" id="PS51375">
    <property type="entry name" value="PPR"/>
    <property type="match status" value="4"/>
</dbReference>